<comment type="catalytic activity">
    <reaction evidence="10">
        <text>N-terminal L-methionyl-[transmembrane protein] + acetyl-CoA = N-terminal N(alpha)-acetyl-L-methionyl-[transmembrane protein] + CoA + H(+)</text>
        <dbReference type="Rhea" id="RHEA:50604"/>
        <dbReference type="Rhea" id="RHEA-COMP:12745"/>
        <dbReference type="Rhea" id="RHEA-COMP:12746"/>
        <dbReference type="ChEBI" id="CHEBI:15378"/>
        <dbReference type="ChEBI" id="CHEBI:57287"/>
        <dbReference type="ChEBI" id="CHEBI:57288"/>
        <dbReference type="ChEBI" id="CHEBI:64731"/>
        <dbReference type="ChEBI" id="CHEBI:133414"/>
        <dbReference type="EC" id="2.3.1.259"/>
    </reaction>
</comment>
<dbReference type="Proteomes" id="UP001152747">
    <property type="component" value="Unassembled WGS sequence"/>
</dbReference>
<organism evidence="12 13">
    <name type="scientific">Caenorhabditis angaria</name>
    <dbReference type="NCBI Taxonomy" id="860376"/>
    <lineage>
        <taxon>Eukaryota</taxon>
        <taxon>Metazoa</taxon>
        <taxon>Ecdysozoa</taxon>
        <taxon>Nematoda</taxon>
        <taxon>Chromadorea</taxon>
        <taxon>Rhabditida</taxon>
        <taxon>Rhabditina</taxon>
        <taxon>Rhabditomorpha</taxon>
        <taxon>Rhabditoidea</taxon>
        <taxon>Rhabditidae</taxon>
        <taxon>Peloderinae</taxon>
        <taxon>Caenorhabditis</taxon>
    </lineage>
</organism>
<dbReference type="GO" id="GO:0000139">
    <property type="term" value="C:Golgi membrane"/>
    <property type="evidence" value="ECO:0007669"/>
    <property type="project" value="TreeGrafter"/>
</dbReference>
<name>A0A9P1I6H5_9PELO</name>
<comment type="caution">
    <text evidence="12">The sequence shown here is derived from an EMBL/GenBank/DDBJ whole genome shotgun (WGS) entry which is preliminary data.</text>
</comment>
<protein>
    <recommendedName>
        <fullName evidence="8">N-alpha-acetyltransferase 60</fullName>
        <ecNumber evidence="7">2.3.1.259</ecNumber>
        <ecNumber evidence="1">2.3.1.48</ecNumber>
    </recommendedName>
</protein>
<dbReference type="GO" id="GO:0007059">
    <property type="term" value="P:chromosome segregation"/>
    <property type="evidence" value="ECO:0007669"/>
    <property type="project" value="UniProtKB-KW"/>
</dbReference>
<keyword evidence="13" id="KW-1185">Reference proteome</keyword>
<feature type="domain" description="N-acetyltransferase" evidence="11">
    <location>
        <begin position="57"/>
        <end position="218"/>
    </location>
</feature>
<reference evidence="12" key="1">
    <citation type="submission" date="2022-11" db="EMBL/GenBank/DDBJ databases">
        <authorList>
            <person name="Kikuchi T."/>
        </authorList>
    </citation>
    <scope>NUCLEOTIDE SEQUENCE</scope>
    <source>
        <strain evidence="12">PS1010</strain>
    </source>
</reference>
<comment type="similarity">
    <text evidence="6">Belongs to the acetyltransferase family. NAA60 subfamily.</text>
</comment>
<keyword evidence="4" id="KW-0156">Chromatin regulator</keyword>
<dbReference type="EMBL" id="CANHGI010000001">
    <property type="protein sequence ID" value="CAI5439172.1"/>
    <property type="molecule type" value="Genomic_DNA"/>
</dbReference>
<dbReference type="SUPFAM" id="SSF55729">
    <property type="entry name" value="Acyl-CoA N-acyltransferases (Nat)"/>
    <property type="match status" value="1"/>
</dbReference>
<keyword evidence="3" id="KW-0159">Chromosome partition</keyword>
<evidence type="ECO:0000256" key="6">
    <source>
        <dbReference type="ARBA" id="ARBA00025774"/>
    </source>
</evidence>
<dbReference type="EC" id="2.3.1.48" evidence="1"/>
<evidence type="ECO:0000256" key="2">
    <source>
        <dbReference type="ARBA" id="ARBA00022679"/>
    </source>
</evidence>
<proteinExistence type="inferred from homology"/>
<dbReference type="CDD" id="cd04301">
    <property type="entry name" value="NAT_SF"/>
    <property type="match status" value="1"/>
</dbReference>
<dbReference type="PANTHER" id="PTHR14744:SF15">
    <property type="entry name" value="N-ALPHA-ACETYLTRANSFERASE 60"/>
    <property type="match status" value="1"/>
</dbReference>
<sequence length="254" mass="28314">MTNRMYLSNQISSNSPSKFDLLSSSASASSNLESEKSCSTILTFPSTSSASNSSSSFVLRQLRFCDRPAVEQICNESFPIQYPECWYDEVVSGSLTSTGLFDGPILAAIIVSETKTIFECNSEDQDILSEPINNSVVYILSLAVAKPYRRQGLATRLLDNLFNTIVMAPPYPRAVFLHVLSTNSPALSFYKMHGFQWHASLVNYYRIGDEYGDGCTYVKYTNGSRPPITFYEILKMFGTTICMPIKAVCKFLSF</sequence>
<evidence type="ECO:0000256" key="10">
    <source>
        <dbReference type="ARBA" id="ARBA00048848"/>
    </source>
</evidence>
<evidence type="ECO:0000313" key="12">
    <source>
        <dbReference type="EMBL" id="CAI5439172.1"/>
    </source>
</evidence>
<dbReference type="Gene3D" id="3.40.630.30">
    <property type="match status" value="1"/>
</dbReference>
<evidence type="ECO:0000256" key="9">
    <source>
        <dbReference type="ARBA" id="ARBA00048017"/>
    </source>
</evidence>
<dbReference type="AlphaFoldDB" id="A0A9P1I6H5"/>
<keyword evidence="2" id="KW-0808">Transferase</keyword>
<dbReference type="PANTHER" id="PTHR14744">
    <property type="entry name" value="N-ALPHA-ACETYLTRANSFERASE 60"/>
    <property type="match status" value="1"/>
</dbReference>
<dbReference type="InterPro" id="IPR045141">
    <property type="entry name" value="NAA60-like"/>
</dbReference>
<dbReference type="GO" id="GO:0004402">
    <property type="term" value="F:histone acetyltransferase activity"/>
    <property type="evidence" value="ECO:0007669"/>
    <property type="project" value="TreeGrafter"/>
</dbReference>
<evidence type="ECO:0000256" key="4">
    <source>
        <dbReference type="ARBA" id="ARBA00022853"/>
    </source>
</evidence>
<dbReference type="PROSITE" id="PS51186">
    <property type="entry name" value="GNAT"/>
    <property type="match status" value="1"/>
</dbReference>
<evidence type="ECO:0000256" key="5">
    <source>
        <dbReference type="ARBA" id="ARBA00023315"/>
    </source>
</evidence>
<dbReference type="Pfam" id="PF00583">
    <property type="entry name" value="Acetyltransf_1"/>
    <property type="match status" value="1"/>
</dbReference>
<evidence type="ECO:0000256" key="1">
    <source>
        <dbReference type="ARBA" id="ARBA00013184"/>
    </source>
</evidence>
<dbReference type="OrthoDB" id="47017at2759"/>
<evidence type="ECO:0000256" key="7">
    <source>
        <dbReference type="ARBA" id="ARBA00026111"/>
    </source>
</evidence>
<dbReference type="InterPro" id="IPR016181">
    <property type="entry name" value="Acyl_CoA_acyltransferase"/>
</dbReference>
<evidence type="ECO:0000256" key="8">
    <source>
        <dbReference type="ARBA" id="ARBA00026144"/>
    </source>
</evidence>
<dbReference type="InterPro" id="IPR000182">
    <property type="entry name" value="GNAT_dom"/>
</dbReference>
<evidence type="ECO:0000256" key="3">
    <source>
        <dbReference type="ARBA" id="ARBA00022829"/>
    </source>
</evidence>
<dbReference type="EC" id="2.3.1.259" evidence="7"/>
<accession>A0A9P1I6H5</accession>
<dbReference type="GO" id="GO:0120518">
    <property type="term" value="F:protein N-terminal-methionine acetyltransferase activity"/>
    <property type="evidence" value="ECO:0007669"/>
    <property type="project" value="UniProtKB-EC"/>
</dbReference>
<keyword evidence="5" id="KW-0012">Acyltransferase</keyword>
<gene>
    <name evidence="12" type="ORF">CAMP_LOCUS1809</name>
</gene>
<comment type="catalytic activity">
    <reaction evidence="9">
        <text>L-lysyl-[protein] + acetyl-CoA = N(6)-acetyl-L-lysyl-[protein] + CoA + H(+)</text>
        <dbReference type="Rhea" id="RHEA:45948"/>
        <dbReference type="Rhea" id="RHEA-COMP:9752"/>
        <dbReference type="Rhea" id="RHEA-COMP:10731"/>
        <dbReference type="ChEBI" id="CHEBI:15378"/>
        <dbReference type="ChEBI" id="CHEBI:29969"/>
        <dbReference type="ChEBI" id="CHEBI:57287"/>
        <dbReference type="ChEBI" id="CHEBI:57288"/>
        <dbReference type="ChEBI" id="CHEBI:61930"/>
        <dbReference type="EC" id="2.3.1.48"/>
    </reaction>
</comment>
<evidence type="ECO:0000313" key="13">
    <source>
        <dbReference type="Proteomes" id="UP001152747"/>
    </source>
</evidence>
<evidence type="ECO:0000259" key="11">
    <source>
        <dbReference type="PROSITE" id="PS51186"/>
    </source>
</evidence>